<dbReference type="GO" id="GO:0005524">
    <property type="term" value="F:ATP binding"/>
    <property type="evidence" value="ECO:0007669"/>
    <property type="project" value="UniProtKB-KW"/>
</dbReference>
<keyword evidence="1" id="KW-0547">Nucleotide-binding</keyword>
<sequence>RVLFDEPAATALTPERLLTLFSAHPRNDGSAQ</sequence>
<dbReference type="AlphaFoldDB" id="A0A656JUG7"/>
<feature type="non-terminal residue" evidence="1">
    <location>
        <position position="1"/>
    </location>
</feature>
<organism evidence="1 2">
    <name type="scientific">Pseudomonas syringae pv. actinidiae ICMP 19096</name>
    <dbReference type="NCBI Taxonomy" id="1194405"/>
    <lineage>
        <taxon>Bacteria</taxon>
        <taxon>Pseudomonadati</taxon>
        <taxon>Pseudomonadota</taxon>
        <taxon>Gammaproteobacteria</taxon>
        <taxon>Pseudomonadales</taxon>
        <taxon>Pseudomonadaceae</taxon>
        <taxon>Pseudomonas</taxon>
        <taxon>Pseudomonas syringae</taxon>
    </lineage>
</organism>
<reference evidence="1 2" key="1">
    <citation type="journal article" date="2013" name="PLoS Pathog.">
        <title>Genomic analysis of the Kiwifruit pathogen Pseudomonas syringae pv. actinidiae provides insight into the origins of an emergent plant disease.</title>
        <authorList>
            <person name="McCann H.C."/>
            <person name="Rikkerink E.H."/>
            <person name="Bertels F."/>
            <person name="Fiers M."/>
            <person name="Lu A."/>
            <person name="Rees-George J."/>
            <person name="Andersen M.T."/>
            <person name="Gleave A.P."/>
            <person name="Haubold B."/>
            <person name="Wohlers M.W."/>
            <person name="Guttman D.S."/>
            <person name="Wang P.W."/>
            <person name="Straub C."/>
            <person name="Vanneste J.L."/>
            <person name="Rainey P.B."/>
            <person name="Templeton M.D."/>
        </authorList>
    </citation>
    <scope>NUCLEOTIDE SEQUENCE [LARGE SCALE GENOMIC DNA]</scope>
    <source>
        <strain evidence="1 2">ICMP 19096</strain>
    </source>
</reference>
<dbReference type="Proteomes" id="UP000018849">
    <property type="component" value="Unassembled WGS sequence"/>
</dbReference>
<name>A0A656JUG7_PSESF</name>
<keyword evidence="1" id="KW-0067">ATP-binding</keyword>
<accession>A0A656JUG7</accession>
<comment type="caution">
    <text evidence="1">The sequence shown here is derived from an EMBL/GenBank/DDBJ whole genome shotgun (WGS) entry which is preliminary data.</text>
</comment>
<protein>
    <submittedName>
        <fullName evidence="1">Cation ABC transporter ATP-binding protein</fullName>
    </submittedName>
</protein>
<dbReference type="EMBL" id="AOKF01002166">
    <property type="protein sequence ID" value="EPN54056.1"/>
    <property type="molecule type" value="Genomic_DNA"/>
</dbReference>
<proteinExistence type="predicted"/>
<gene>
    <name evidence="1" type="ORF">A245_25111</name>
</gene>
<evidence type="ECO:0000313" key="1">
    <source>
        <dbReference type="EMBL" id="EPN54056.1"/>
    </source>
</evidence>
<evidence type="ECO:0000313" key="2">
    <source>
        <dbReference type="Proteomes" id="UP000018849"/>
    </source>
</evidence>